<dbReference type="Proteomes" id="UP001154282">
    <property type="component" value="Unassembled WGS sequence"/>
</dbReference>
<feature type="compositionally biased region" description="Polar residues" evidence="1">
    <location>
        <begin position="189"/>
        <end position="204"/>
    </location>
</feature>
<name>A0AAV0H388_9ROSI</name>
<accession>A0AAV0H388</accession>
<comment type="caution">
    <text evidence="2">The sequence shown here is derived from an EMBL/GenBank/DDBJ whole genome shotgun (WGS) entry which is preliminary data.</text>
</comment>
<feature type="region of interest" description="Disordered" evidence="1">
    <location>
        <begin position="103"/>
        <end position="301"/>
    </location>
</feature>
<proteinExistence type="predicted"/>
<feature type="compositionally biased region" description="Basic and acidic residues" evidence="1">
    <location>
        <begin position="155"/>
        <end position="170"/>
    </location>
</feature>
<sequence>MIEPRAPRDNKFFSPKVKAPIDAQPGHMMQLKCQLLNLHQLEGLVHKESTECSHQPAVCRKLKNSCVPLLQPSHLPRLMSLTRNKAISLWNCVETQNKAPKQAELNLPPSNYQNNGEFGDGKQLPKSSEMSSSKVWEVRSRTQSSQPRLVPTRIESPKPRDMSRRTESPKPWDVPPRTENPKPRKVSRTEASMQQSLPSKQLDNYTHVPPGVPNGRNTGSNLVNGSRSETASSDGFGQMGYRGGPHYPPQAPGQVLTDPVEAMRISAAERAQKPTSAGQSSTAKALPTSRSDCSNAATTVA</sequence>
<dbReference type="EMBL" id="CAMGYJ010000002">
    <property type="protein sequence ID" value="CAI0379741.1"/>
    <property type="molecule type" value="Genomic_DNA"/>
</dbReference>
<evidence type="ECO:0000256" key="1">
    <source>
        <dbReference type="SAM" id="MobiDB-lite"/>
    </source>
</evidence>
<keyword evidence="3" id="KW-1185">Reference proteome</keyword>
<reference evidence="2" key="1">
    <citation type="submission" date="2022-08" db="EMBL/GenBank/DDBJ databases">
        <authorList>
            <person name="Gutierrez-Valencia J."/>
        </authorList>
    </citation>
    <scope>NUCLEOTIDE SEQUENCE</scope>
</reference>
<gene>
    <name evidence="2" type="ORF">LITE_LOCUS2376</name>
</gene>
<protein>
    <submittedName>
        <fullName evidence="2">Uncharacterized protein</fullName>
    </submittedName>
</protein>
<evidence type="ECO:0000313" key="3">
    <source>
        <dbReference type="Proteomes" id="UP001154282"/>
    </source>
</evidence>
<feature type="compositionally biased region" description="Polar residues" evidence="1">
    <location>
        <begin position="273"/>
        <end position="301"/>
    </location>
</feature>
<organism evidence="2 3">
    <name type="scientific">Linum tenue</name>
    <dbReference type="NCBI Taxonomy" id="586396"/>
    <lineage>
        <taxon>Eukaryota</taxon>
        <taxon>Viridiplantae</taxon>
        <taxon>Streptophyta</taxon>
        <taxon>Embryophyta</taxon>
        <taxon>Tracheophyta</taxon>
        <taxon>Spermatophyta</taxon>
        <taxon>Magnoliopsida</taxon>
        <taxon>eudicotyledons</taxon>
        <taxon>Gunneridae</taxon>
        <taxon>Pentapetalae</taxon>
        <taxon>rosids</taxon>
        <taxon>fabids</taxon>
        <taxon>Malpighiales</taxon>
        <taxon>Linaceae</taxon>
        <taxon>Linum</taxon>
    </lineage>
</organism>
<evidence type="ECO:0000313" key="2">
    <source>
        <dbReference type="EMBL" id="CAI0379741.1"/>
    </source>
</evidence>
<dbReference type="AlphaFoldDB" id="A0AAV0H388"/>
<feature type="compositionally biased region" description="Polar residues" evidence="1">
    <location>
        <begin position="215"/>
        <end position="235"/>
    </location>
</feature>
<feature type="compositionally biased region" description="Polar residues" evidence="1">
    <location>
        <begin position="125"/>
        <end position="134"/>
    </location>
</feature>